<reference evidence="2 3" key="1">
    <citation type="journal article" date="2016" name="Nat. Commun.">
        <title>Thousands of microbial genomes shed light on interconnected biogeochemical processes in an aquifer system.</title>
        <authorList>
            <person name="Anantharaman K."/>
            <person name="Brown C.T."/>
            <person name="Hug L.A."/>
            <person name="Sharon I."/>
            <person name="Castelle C.J."/>
            <person name="Probst A.J."/>
            <person name="Thomas B.C."/>
            <person name="Singh A."/>
            <person name="Wilkins M.J."/>
            <person name="Karaoz U."/>
            <person name="Brodie E.L."/>
            <person name="Williams K.H."/>
            <person name="Hubbard S.S."/>
            <person name="Banfield J.F."/>
        </authorList>
    </citation>
    <scope>NUCLEOTIDE SEQUENCE [LARGE SCALE GENOMIC DNA]</scope>
</reference>
<protein>
    <recommendedName>
        <fullName evidence="4">Type II secretion system protein GspG C-terminal domain-containing protein</fullName>
    </recommendedName>
</protein>
<comment type="caution">
    <text evidence="2">The sequence shown here is derived from an EMBL/GenBank/DDBJ whole genome shotgun (WGS) entry which is preliminary data.</text>
</comment>
<evidence type="ECO:0000256" key="1">
    <source>
        <dbReference type="SAM" id="Phobius"/>
    </source>
</evidence>
<keyword evidence="1" id="KW-0812">Transmembrane</keyword>
<gene>
    <name evidence="2" type="ORF">A2365_02040</name>
</gene>
<keyword evidence="1" id="KW-0472">Membrane</keyword>
<name>A0A1G2EL92_9BACT</name>
<evidence type="ECO:0000313" key="3">
    <source>
        <dbReference type="Proteomes" id="UP000177740"/>
    </source>
</evidence>
<proteinExistence type="predicted"/>
<sequence length="112" mass="12968">MKDTKRIFVSVVIILIILAGFLLLAWKFDWQSPYEKGLKEKGNQIVLKVESFREENGRLPDNLRELGLSESEEGPLFYNKPKDGMNYTVSFPGSTLGESTYYDSKDKLWHDF</sequence>
<feature type="transmembrane region" description="Helical" evidence="1">
    <location>
        <begin position="7"/>
        <end position="26"/>
    </location>
</feature>
<dbReference type="STRING" id="1801677.A2365_02040"/>
<keyword evidence="1" id="KW-1133">Transmembrane helix</keyword>
<dbReference type="EMBL" id="MHMM01000021">
    <property type="protein sequence ID" value="OGZ26553.1"/>
    <property type="molecule type" value="Genomic_DNA"/>
</dbReference>
<accession>A0A1G2EL92</accession>
<organism evidence="2 3">
    <name type="scientific">Candidatus Nealsonbacteria bacterium RIFOXYB1_FULL_40_15</name>
    <dbReference type="NCBI Taxonomy" id="1801677"/>
    <lineage>
        <taxon>Bacteria</taxon>
        <taxon>Candidatus Nealsoniibacteriota</taxon>
    </lineage>
</organism>
<dbReference type="AlphaFoldDB" id="A0A1G2EL92"/>
<evidence type="ECO:0008006" key="4">
    <source>
        <dbReference type="Google" id="ProtNLM"/>
    </source>
</evidence>
<evidence type="ECO:0000313" key="2">
    <source>
        <dbReference type="EMBL" id="OGZ26553.1"/>
    </source>
</evidence>
<dbReference type="Proteomes" id="UP000177740">
    <property type="component" value="Unassembled WGS sequence"/>
</dbReference>